<dbReference type="SUPFAM" id="SSF53756">
    <property type="entry name" value="UDP-Glycosyltransferase/glycogen phosphorylase"/>
    <property type="match status" value="1"/>
</dbReference>
<comment type="catalytic activity">
    <reaction evidence="6 7">
        <text>lipid IVA (E. coli) + CMP-3-deoxy-beta-D-manno-octulosonate = alpha-Kdo-(2-&gt;6)-lipid IVA (E. coli) + CMP + H(+)</text>
        <dbReference type="Rhea" id="RHEA:28066"/>
        <dbReference type="ChEBI" id="CHEBI:15378"/>
        <dbReference type="ChEBI" id="CHEBI:58603"/>
        <dbReference type="ChEBI" id="CHEBI:60364"/>
        <dbReference type="ChEBI" id="CHEBI:60377"/>
        <dbReference type="ChEBI" id="CHEBI:85987"/>
        <dbReference type="EC" id="2.4.99.12"/>
    </reaction>
</comment>
<dbReference type="Proteomes" id="UP001596001">
    <property type="component" value="Unassembled WGS sequence"/>
</dbReference>
<dbReference type="GO" id="GO:0016740">
    <property type="term" value="F:transferase activity"/>
    <property type="evidence" value="ECO:0007669"/>
    <property type="project" value="UniProtKB-KW"/>
</dbReference>
<organism evidence="9 10">
    <name type="scientific">Giesbergeria sinuosa</name>
    <dbReference type="NCBI Taxonomy" id="80883"/>
    <lineage>
        <taxon>Bacteria</taxon>
        <taxon>Pseudomonadati</taxon>
        <taxon>Pseudomonadota</taxon>
        <taxon>Betaproteobacteria</taxon>
        <taxon>Burkholderiales</taxon>
        <taxon>Comamonadaceae</taxon>
        <taxon>Giesbergeria</taxon>
    </lineage>
</organism>
<comment type="subcellular location">
    <subcellularLocation>
        <location evidence="7">Cell membrane</location>
    </subcellularLocation>
</comment>
<keyword evidence="4 7" id="KW-0808">Transferase</keyword>
<sequence>MPSLARALYSTLIYLAQPLLRYKLRRRAVAEPGYGLAVEERFGHYGNHHSAATPEQDAKAGWIWIHAVSLGETRAAAILLTALRQQRPHLRLLLTHSTATGRTEGQKLLQPGDRQVWLPWDTPGAVQRFLRRFRPMLGILLETEIWPNLIAMCQQHHVPLVLANARLNEKSYQQARRLGWLARPAYAGLTAVYAQSDADAKRLCALGAPVQGVFGNLKFDAIPDAAQITQGRLWRSHINKPVLLLASSREGEEELWLQAWQTWAAQAQTHRNVQWLIVPRHPQRFDAVATVLEQAGLRVSRRSQWKDYPEPADVWIGDTIGEMAFYYSLATVALLGGSFAPLGGQNLIEAVACGCPLVLGPHTFNFAEAATLALRQEVARPAADMAQAIAIAETWIQEGALLEKAQAAALLLSQEHRGAAQATATAVESVLSKVG</sequence>
<name>A0ABV9QGW1_9BURK</name>
<evidence type="ECO:0000259" key="8">
    <source>
        <dbReference type="Pfam" id="PF04413"/>
    </source>
</evidence>
<dbReference type="InterPro" id="IPR039901">
    <property type="entry name" value="Kdotransferase"/>
</dbReference>
<evidence type="ECO:0000256" key="3">
    <source>
        <dbReference type="ARBA" id="ARBA00019077"/>
    </source>
</evidence>
<dbReference type="InterPro" id="IPR038107">
    <property type="entry name" value="Glycos_transf_N_sf"/>
</dbReference>
<evidence type="ECO:0000256" key="6">
    <source>
        <dbReference type="ARBA" id="ARBA00049183"/>
    </source>
</evidence>
<dbReference type="Gene3D" id="3.40.50.11720">
    <property type="entry name" value="3-Deoxy-D-manno-octulosonic-acid transferase, N-terminal domain"/>
    <property type="match status" value="1"/>
</dbReference>
<dbReference type="PANTHER" id="PTHR42755:SF1">
    <property type="entry name" value="3-DEOXY-D-MANNO-OCTULOSONIC ACID TRANSFERASE, MITOCHONDRIAL-RELATED"/>
    <property type="match status" value="1"/>
</dbReference>
<dbReference type="InterPro" id="IPR007507">
    <property type="entry name" value="Glycos_transf_N"/>
</dbReference>
<evidence type="ECO:0000256" key="7">
    <source>
        <dbReference type="RuleBase" id="RU365103"/>
    </source>
</evidence>
<evidence type="ECO:0000313" key="10">
    <source>
        <dbReference type="Proteomes" id="UP001596001"/>
    </source>
</evidence>
<keyword evidence="7" id="KW-0448">Lipopolysaccharide biosynthesis</keyword>
<protein>
    <recommendedName>
        <fullName evidence="3 7">3-deoxy-D-manno-octulosonic acid transferase</fullName>
        <shortName evidence="7">Kdo transferase</shortName>
        <ecNumber evidence="2 7">2.4.99.12</ecNumber>
    </recommendedName>
    <alternativeName>
        <fullName evidence="5 7">Lipid IV(A) 3-deoxy-D-manno-octulosonic acid transferase</fullName>
    </alternativeName>
</protein>
<evidence type="ECO:0000256" key="4">
    <source>
        <dbReference type="ARBA" id="ARBA00022679"/>
    </source>
</evidence>
<reference evidence="10" key="1">
    <citation type="journal article" date="2019" name="Int. J. Syst. Evol. Microbiol.">
        <title>The Global Catalogue of Microorganisms (GCM) 10K type strain sequencing project: providing services to taxonomists for standard genome sequencing and annotation.</title>
        <authorList>
            <consortium name="The Broad Institute Genomics Platform"/>
            <consortium name="The Broad Institute Genome Sequencing Center for Infectious Disease"/>
            <person name="Wu L."/>
            <person name="Ma J."/>
        </authorList>
    </citation>
    <scope>NUCLEOTIDE SEQUENCE [LARGE SCALE GENOMIC DNA]</scope>
    <source>
        <strain evidence="10">CCUG 49452</strain>
    </source>
</reference>
<comment type="similarity">
    <text evidence="7">Belongs to the glycosyltransferase group 1 family.</text>
</comment>
<evidence type="ECO:0000313" key="9">
    <source>
        <dbReference type="EMBL" id="MFC4790049.1"/>
    </source>
</evidence>
<keyword evidence="7" id="KW-0472">Membrane</keyword>
<gene>
    <name evidence="9" type="ORF">ACFO6X_13770</name>
</gene>
<comment type="caution">
    <text evidence="9">The sequence shown here is derived from an EMBL/GenBank/DDBJ whole genome shotgun (WGS) entry which is preliminary data.</text>
</comment>
<dbReference type="EC" id="2.4.99.12" evidence="2 7"/>
<dbReference type="Pfam" id="PF04413">
    <property type="entry name" value="Glycos_transf_N"/>
    <property type="match status" value="1"/>
</dbReference>
<keyword evidence="7" id="KW-1003">Cell membrane</keyword>
<evidence type="ECO:0000256" key="5">
    <source>
        <dbReference type="ARBA" id="ARBA00031445"/>
    </source>
</evidence>
<evidence type="ECO:0000256" key="1">
    <source>
        <dbReference type="ARBA" id="ARBA00004713"/>
    </source>
</evidence>
<keyword evidence="10" id="KW-1185">Reference proteome</keyword>
<dbReference type="EMBL" id="JBHSHJ010000013">
    <property type="protein sequence ID" value="MFC4790049.1"/>
    <property type="molecule type" value="Genomic_DNA"/>
</dbReference>
<comment type="pathway">
    <text evidence="1 7">Bacterial outer membrane biogenesis; LPS core biosynthesis.</text>
</comment>
<proteinExistence type="inferred from homology"/>
<comment type="function">
    <text evidence="7">Involved in lipopolysaccharide (LPS) biosynthesis. Catalyzes the transfer of 3-deoxy-D-manno-octulosonate (Kdo) residue(s) from CMP-Kdo to lipid IV(A), the tetraacyldisaccharide-1,4'-bisphosphate precursor of lipid A.</text>
</comment>
<dbReference type="Gene3D" id="3.40.50.2000">
    <property type="entry name" value="Glycogen Phosphorylase B"/>
    <property type="match status" value="1"/>
</dbReference>
<dbReference type="RefSeq" id="WP_382434114.1">
    <property type="nucleotide sequence ID" value="NZ_JBHSHJ010000013.1"/>
</dbReference>
<accession>A0ABV9QGW1</accession>
<dbReference type="PANTHER" id="PTHR42755">
    <property type="entry name" value="3-DEOXY-MANNO-OCTULOSONATE CYTIDYLYLTRANSFERASE"/>
    <property type="match status" value="1"/>
</dbReference>
<evidence type="ECO:0000256" key="2">
    <source>
        <dbReference type="ARBA" id="ARBA00012621"/>
    </source>
</evidence>
<feature type="domain" description="3-deoxy-D-manno-octulosonic-acid transferase N-terminal" evidence="8">
    <location>
        <begin position="38"/>
        <end position="221"/>
    </location>
</feature>